<evidence type="ECO:0000256" key="1">
    <source>
        <dbReference type="SAM" id="MobiDB-lite"/>
    </source>
</evidence>
<feature type="region of interest" description="Disordered" evidence="1">
    <location>
        <begin position="39"/>
        <end position="65"/>
    </location>
</feature>
<organism evidence="2 3">
    <name type="scientific">Arachidicoccus ginsenosidivorans</name>
    <dbReference type="NCBI Taxonomy" id="496057"/>
    <lineage>
        <taxon>Bacteria</taxon>
        <taxon>Pseudomonadati</taxon>
        <taxon>Bacteroidota</taxon>
        <taxon>Chitinophagia</taxon>
        <taxon>Chitinophagales</taxon>
        <taxon>Chitinophagaceae</taxon>
        <taxon>Arachidicoccus</taxon>
    </lineage>
</organism>
<dbReference type="AlphaFoldDB" id="A0A5B8VQZ6"/>
<proteinExistence type="predicted"/>
<accession>A0A5B8VQZ6</accession>
<gene>
    <name evidence="2" type="ORF">FSB73_19450</name>
</gene>
<evidence type="ECO:0000313" key="2">
    <source>
        <dbReference type="EMBL" id="QEC73511.1"/>
    </source>
</evidence>
<keyword evidence="3" id="KW-1185">Reference proteome</keyword>
<protein>
    <recommendedName>
        <fullName evidence="4">DUF3108 domain-containing protein</fullName>
    </recommendedName>
</protein>
<dbReference type="RefSeq" id="WP_146786035.1">
    <property type="nucleotide sequence ID" value="NZ_CP042434.1"/>
</dbReference>
<dbReference type="Proteomes" id="UP000321291">
    <property type="component" value="Chromosome"/>
</dbReference>
<dbReference type="Gene3D" id="2.40.360.20">
    <property type="match status" value="1"/>
</dbReference>
<dbReference type="EMBL" id="CP042434">
    <property type="protein sequence ID" value="QEC73511.1"/>
    <property type="molecule type" value="Genomic_DNA"/>
</dbReference>
<dbReference type="PROSITE" id="PS51257">
    <property type="entry name" value="PROKAR_LIPOPROTEIN"/>
    <property type="match status" value="1"/>
</dbReference>
<evidence type="ECO:0000313" key="3">
    <source>
        <dbReference type="Proteomes" id="UP000321291"/>
    </source>
</evidence>
<evidence type="ECO:0008006" key="4">
    <source>
        <dbReference type="Google" id="ProtNLM"/>
    </source>
</evidence>
<reference evidence="2 3" key="1">
    <citation type="journal article" date="2017" name="Int. J. Syst. Evol. Microbiol.">
        <title>Arachidicoccus ginsenosidivorans sp. nov., with ginsenoside-converting activity isolated from ginseng cultivating soil.</title>
        <authorList>
            <person name="Siddiqi M.Z."/>
            <person name="Aslam Z."/>
            <person name="Im W.T."/>
        </authorList>
    </citation>
    <scope>NUCLEOTIDE SEQUENCE [LARGE SCALE GENOMIC DNA]</scope>
    <source>
        <strain evidence="2 3">Gsoil 809</strain>
    </source>
</reference>
<dbReference type="OrthoDB" id="665223at2"/>
<dbReference type="KEGG" id="agi:FSB73_19450"/>
<name>A0A5B8VQZ6_9BACT</name>
<feature type="compositionally biased region" description="Basic and acidic residues" evidence="1">
    <location>
        <begin position="43"/>
        <end position="59"/>
    </location>
</feature>
<sequence>MKSTKAVTWPQNKMRAFGVWMVFMAILIFAGVSGCSKSSASSQKDDPHSKENPGGDDPSKGGSDLNAAYMADKKGTLLTYTIIFGDEAGVGSLVEYTEIHDSLGYQVANLQAVAAGIKIYSTVRHNKDYTETINSVAPVYYQLLQTLAASFSSFTHEEKPLVMRLPHKDALKKEAFPSTVTATWHGLNITEDSKMDSKMIQTENKAVIDSSGTITTAAGTFDNCIRVHYLRTQQRIISITSPTDNYTTDNTAHFDIMIWLAKGIGPVRTIEFNMDTGITTTTDLTKITYP</sequence>